<gene>
    <name evidence="1" type="ORF">H2198_006895</name>
</gene>
<comment type="caution">
    <text evidence="1">The sequence shown here is derived from an EMBL/GenBank/DDBJ whole genome shotgun (WGS) entry which is preliminary data.</text>
</comment>
<organism evidence="1 2">
    <name type="scientific">Neophaeococcomyces mojaviensis</name>
    <dbReference type="NCBI Taxonomy" id="3383035"/>
    <lineage>
        <taxon>Eukaryota</taxon>
        <taxon>Fungi</taxon>
        <taxon>Dikarya</taxon>
        <taxon>Ascomycota</taxon>
        <taxon>Pezizomycotina</taxon>
        <taxon>Eurotiomycetes</taxon>
        <taxon>Chaetothyriomycetidae</taxon>
        <taxon>Chaetothyriales</taxon>
        <taxon>Chaetothyriales incertae sedis</taxon>
        <taxon>Neophaeococcomyces</taxon>
    </lineage>
</organism>
<dbReference type="Proteomes" id="UP001172386">
    <property type="component" value="Unassembled WGS sequence"/>
</dbReference>
<evidence type="ECO:0000313" key="2">
    <source>
        <dbReference type="Proteomes" id="UP001172386"/>
    </source>
</evidence>
<dbReference type="EMBL" id="JAPDRQ010000135">
    <property type="protein sequence ID" value="KAJ9653976.1"/>
    <property type="molecule type" value="Genomic_DNA"/>
</dbReference>
<proteinExistence type="predicted"/>
<accession>A0ACC3A1J5</accession>
<name>A0ACC3A1J5_9EURO</name>
<evidence type="ECO:0000313" key="1">
    <source>
        <dbReference type="EMBL" id="KAJ9653976.1"/>
    </source>
</evidence>
<protein>
    <submittedName>
        <fullName evidence="1">Uncharacterized protein</fullName>
    </submittedName>
</protein>
<sequence>MDSATIEQMNKLRKSLGLPLLGGADSSTDSDGLKFKENTDGEVSEEPASTLATREAAGYENFRQVQEDEKKRVEREQRKRAIQKAKDAAARLQRLEGRGLGDAGGEEDDAKSWLKGQKKRQKDIEKERARKLEEELAERERQAALEYTSSDLAGVQVAHEIGDFEDGTTEQILTLKDQEIGKDNDDSEEGDILENAELIARDKLKEKLDAKKKIRYDVHDNEEKGMLTQYDEKKRKAFTLDAQGSSVEERESKRQQIGERLKNTVSLDILKTEPVSDYQEIKIKKPKKFKKKNLRQKEIDEDEVFPATTNRNGNGNAMDLDTAAPTSRSKSDTNFNDDEDLASALTFTRKAALKKKKLKPEDLVKQIREEEEDAPIVEGGLILDDTTNFLDNLEARPRDEQPQPVQKSIENLPAREISPVDEDEHMADAGQAYTVVEGDEQALLESLKKEQSGTPDPSFANPTGLEEEQTLSSGLGSTLSLLRSRGVIKSNEDINDKNALYRARQQFITEARLREHDSDAKARAQRERDRASGKHQGLSTREREEQARWQNEHRAQQSSIAAAAAFNKEYKPDVNIKYVDDDGRLLNQKEAFKHLSHQFHGKGSGKQKTEKHLKKIEEEKRREAKSVLDSSTDDRGMQRAQGTMGKRDKVAGVRLG</sequence>
<keyword evidence="2" id="KW-1185">Reference proteome</keyword>
<reference evidence="1" key="1">
    <citation type="submission" date="2022-10" db="EMBL/GenBank/DDBJ databases">
        <title>Culturing micro-colonial fungi from biological soil crusts in the Mojave desert and describing Neophaeococcomyces mojavensis, and introducing the new genera and species Taxawa tesnikishii.</title>
        <authorList>
            <person name="Kurbessoian T."/>
            <person name="Stajich J.E."/>
        </authorList>
    </citation>
    <scope>NUCLEOTIDE SEQUENCE</scope>
    <source>
        <strain evidence="1">JES_112</strain>
    </source>
</reference>